<dbReference type="Proteomes" id="UP001162164">
    <property type="component" value="Unassembled WGS sequence"/>
</dbReference>
<protein>
    <submittedName>
        <fullName evidence="1">Uncharacterized protein</fullName>
    </submittedName>
</protein>
<accession>A0ABQ9JG43</accession>
<keyword evidence="2" id="KW-1185">Reference proteome</keyword>
<dbReference type="InterPro" id="IPR011989">
    <property type="entry name" value="ARM-like"/>
</dbReference>
<dbReference type="Gene3D" id="1.25.10.10">
    <property type="entry name" value="Leucine-rich Repeat Variant"/>
    <property type="match status" value="1"/>
</dbReference>
<evidence type="ECO:0000313" key="1">
    <source>
        <dbReference type="EMBL" id="KAJ8976554.1"/>
    </source>
</evidence>
<dbReference type="SUPFAM" id="SSF48371">
    <property type="entry name" value="ARM repeat"/>
    <property type="match status" value="1"/>
</dbReference>
<dbReference type="EMBL" id="JAPWTJ010000655">
    <property type="protein sequence ID" value="KAJ8976554.1"/>
    <property type="molecule type" value="Genomic_DNA"/>
</dbReference>
<dbReference type="InterPro" id="IPR016024">
    <property type="entry name" value="ARM-type_fold"/>
</dbReference>
<evidence type="ECO:0000313" key="2">
    <source>
        <dbReference type="Proteomes" id="UP001162164"/>
    </source>
</evidence>
<proteinExistence type="predicted"/>
<comment type="caution">
    <text evidence="1">The sequence shown here is derived from an EMBL/GenBank/DDBJ whole genome shotgun (WGS) entry which is preliminary data.</text>
</comment>
<gene>
    <name evidence="1" type="ORF">NQ317_014207</name>
</gene>
<name>A0ABQ9JG43_9CUCU</name>
<sequence length="198" mass="22960">MVRLFKYLPMATENKAFYDAVTCVLSCALQADSEIQRLAEERKKALEMVDEYPFILVEIIGSSEEALAEKHMASIFLKNYFHDIFMGKTESQIFKSPITLCRLCLGLVDLLRLNFVSIKTMVCKSLSYIAFKGFWGIIDHKIFPMLKSENEEQVYNAVFFLKQCMNYDEFKIGGPLKTNPEYFEVLLTIFQRMLLPQV</sequence>
<reference evidence="1" key="1">
    <citation type="journal article" date="2023" name="Insect Mol. Biol.">
        <title>Genome sequencing provides insights into the evolution of gene families encoding plant cell wall-degrading enzymes in longhorned beetles.</title>
        <authorList>
            <person name="Shin N.R."/>
            <person name="Okamura Y."/>
            <person name="Kirsch R."/>
            <person name="Pauchet Y."/>
        </authorList>
    </citation>
    <scope>NUCLEOTIDE SEQUENCE</scope>
    <source>
        <strain evidence="1">MMC_N1</strain>
    </source>
</reference>
<organism evidence="1 2">
    <name type="scientific">Molorchus minor</name>
    <dbReference type="NCBI Taxonomy" id="1323400"/>
    <lineage>
        <taxon>Eukaryota</taxon>
        <taxon>Metazoa</taxon>
        <taxon>Ecdysozoa</taxon>
        <taxon>Arthropoda</taxon>
        <taxon>Hexapoda</taxon>
        <taxon>Insecta</taxon>
        <taxon>Pterygota</taxon>
        <taxon>Neoptera</taxon>
        <taxon>Endopterygota</taxon>
        <taxon>Coleoptera</taxon>
        <taxon>Polyphaga</taxon>
        <taxon>Cucujiformia</taxon>
        <taxon>Chrysomeloidea</taxon>
        <taxon>Cerambycidae</taxon>
        <taxon>Lamiinae</taxon>
        <taxon>Monochamini</taxon>
        <taxon>Molorchus</taxon>
    </lineage>
</organism>